<dbReference type="Gene3D" id="1.20.1250.20">
    <property type="entry name" value="MFS general substrate transporter like domains"/>
    <property type="match status" value="1"/>
</dbReference>
<feature type="transmembrane region" description="Helical" evidence="6">
    <location>
        <begin position="218"/>
        <end position="239"/>
    </location>
</feature>
<dbReference type="PANTHER" id="PTHR23513">
    <property type="entry name" value="INTEGRAL MEMBRANE EFFLUX PROTEIN-RELATED"/>
    <property type="match status" value="1"/>
</dbReference>
<comment type="caution">
    <text evidence="7">The sequence shown here is derived from an EMBL/GenBank/DDBJ whole genome shotgun (WGS) entry which is preliminary data.</text>
</comment>
<dbReference type="AlphaFoldDB" id="A0A9Q8CKE2"/>
<feature type="transmembrane region" description="Helical" evidence="6">
    <location>
        <begin position="251"/>
        <end position="271"/>
    </location>
</feature>
<evidence type="ECO:0000256" key="1">
    <source>
        <dbReference type="ARBA" id="ARBA00004651"/>
    </source>
</evidence>
<evidence type="ECO:0000256" key="4">
    <source>
        <dbReference type="ARBA" id="ARBA00022989"/>
    </source>
</evidence>
<dbReference type="Proteomes" id="UP000295280">
    <property type="component" value="Unassembled WGS sequence"/>
</dbReference>
<dbReference type="InterPro" id="IPR036259">
    <property type="entry name" value="MFS_trans_sf"/>
</dbReference>
<dbReference type="InterPro" id="IPR011701">
    <property type="entry name" value="MFS"/>
</dbReference>
<dbReference type="Pfam" id="PF07690">
    <property type="entry name" value="MFS_1"/>
    <property type="match status" value="1"/>
</dbReference>
<keyword evidence="5 6" id="KW-0472">Membrane</keyword>
<evidence type="ECO:0000256" key="2">
    <source>
        <dbReference type="ARBA" id="ARBA00022475"/>
    </source>
</evidence>
<evidence type="ECO:0000256" key="5">
    <source>
        <dbReference type="ARBA" id="ARBA00023136"/>
    </source>
</evidence>
<feature type="transmembrane region" description="Helical" evidence="6">
    <location>
        <begin position="335"/>
        <end position="357"/>
    </location>
</feature>
<protein>
    <submittedName>
        <fullName evidence="7">MFS transporter</fullName>
    </submittedName>
</protein>
<evidence type="ECO:0000256" key="6">
    <source>
        <dbReference type="SAM" id="Phobius"/>
    </source>
</evidence>
<feature type="transmembrane region" description="Helical" evidence="6">
    <location>
        <begin position="12"/>
        <end position="37"/>
    </location>
</feature>
<sequence length="404" mass="44950">MVIGDDIVKSKDYLLIGRLISCFGDSLYSVAIMWYVFEVTKDSLITGLASSILMLPMVFSVFAGPIIDHFNRKYLMLTAQFAQMILMATIALLFYFELMPLSLLIFSFFIIGMLEIFEGNAEHALSPTIMNEKELVRFNSIVVTGNLLISSIAKVVCVFIILSAGIESIYIINFITFLFAVLLFFKVKYKHEAQGAFSPKKYKKSIVEGINYFKRFGLIWLAFPAMIANFTGAMSQAILPAFTYEIGGDHAYGYFLTSSVIFGAIASLLTPKLKNIDINLKIIIAPLLSGLFIFLSAHFDYYYLSIIMYGLCALPLVIMNISTSTYIQTHVDNQILSRVGTIINAICTVVMPVGAILGGWLGKATSPEVPLYITALGFFILGFIFMIRISRGKDVIAIPKDAQY</sequence>
<feature type="transmembrane region" description="Helical" evidence="6">
    <location>
        <begin position="101"/>
        <end position="117"/>
    </location>
</feature>
<evidence type="ECO:0000313" key="8">
    <source>
        <dbReference type="Proteomes" id="UP000295280"/>
    </source>
</evidence>
<dbReference type="GO" id="GO:0022857">
    <property type="term" value="F:transmembrane transporter activity"/>
    <property type="evidence" value="ECO:0007669"/>
    <property type="project" value="InterPro"/>
</dbReference>
<accession>A0A9Q8CKE2</accession>
<name>A0A9Q8CKE2_9STAP</name>
<gene>
    <name evidence="7" type="ORF">ERX40_06570</name>
</gene>
<dbReference type="OrthoDB" id="2287060at2"/>
<feature type="transmembrane region" description="Helical" evidence="6">
    <location>
        <begin position="138"/>
        <end position="162"/>
    </location>
</feature>
<feature type="transmembrane region" description="Helical" evidence="6">
    <location>
        <begin position="278"/>
        <end position="295"/>
    </location>
</feature>
<dbReference type="CDD" id="cd06173">
    <property type="entry name" value="MFS_MefA_like"/>
    <property type="match status" value="1"/>
</dbReference>
<dbReference type="PANTHER" id="PTHR23513:SF6">
    <property type="entry name" value="MAJOR FACILITATOR SUPERFAMILY ASSOCIATED DOMAIN-CONTAINING PROTEIN"/>
    <property type="match status" value="1"/>
</dbReference>
<dbReference type="GO" id="GO:0005886">
    <property type="term" value="C:plasma membrane"/>
    <property type="evidence" value="ECO:0007669"/>
    <property type="project" value="UniProtKB-SubCell"/>
</dbReference>
<dbReference type="SUPFAM" id="SSF103473">
    <property type="entry name" value="MFS general substrate transporter"/>
    <property type="match status" value="1"/>
</dbReference>
<evidence type="ECO:0000313" key="7">
    <source>
        <dbReference type="EMBL" id="TDM02214.1"/>
    </source>
</evidence>
<feature type="transmembrane region" description="Helical" evidence="6">
    <location>
        <begin position="74"/>
        <end position="95"/>
    </location>
</feature>
<evidence type="ECO:0000256" key="3">
    <source>
        <dbReference type="ARBA" id="ARBA00022692"/>
    </source>
</evidence>
<feature type="transmembrane region" description="Helical" evidence="6">
    <location>
        <begin position="168"/>
        <end position="185"/>
    </location>
</feature>
<feature type="transmembrane region" description="Helical" evidence="6">
    <location>
        <begin position="369"/>
        <end position="387"/>
    </location>
</feature>
<comment type="subcellular location">
    <subcellularLocation>
        <location evidence="1">Cell membrane</location>
        <topology evidence="1">Multi-pass membrane protein</topology>
    </subcellularLocation>
</comment>
<keyword evidence="3 6" id="KW-0812">Transmembrane</keyword>
<reference evidence="7 8" key="1">
    <citation type="submission" date="2019-01" db="EMBL/GenBank/DDBJ databases">
        <title>Draft genome sequences of the type strains of six Macrococcus species.</title>
        <authorList>
            <person name="Mazhar S."/>
            <person name="Altermann E."/>
            <person name="Hill C."/>
            <person name="Mcauliffe O."/>
        </authorList>
    </citation>
    <scope>NUCLEOTIDE SEQUENCE [LARGE SCALE GENOMIC DNA]</scope>
    <source>
        <strain evidence="7 8">ATCC 51828</strain>
    </source>
</reference>
<keyword evidence="2" id="KW-1003">Cell membrane</keyword>
<feature type="transmembrane region" description="Helical" evidence="6">
    <location>
        <begin position="43"/>
        <end position="67"/>
    </location>
</feature>
<dbReference type="EMBL" id="SCWD01000002">
    <property type="protein sequence ID" value="TDM02214.1"/>
    <property type="molecule type" value="Genomic_DNA"/>
</dbReference>
<keyword evidence="4 6" id="KW-1133">Transmembrane helix</keyword>
<keyword evidence="8" id="KW-1185">Reference proteome</keyword>
<organism evidence="7 8">
    <name type="scientific">Macrococcus carouselicus</name>
    <dbReference type="NCBI Taxonomy" id="69969"/>
    <lineage>
        <taxon>Bacteria</taxon>
        <taxon>Bacillati</taxon>
        <taxon>Bacillota</taxon>
        <taxon>Bacilli</taxon>
        <taxon>Bacillales</taxon>
        <taxon>Staphylococcaceae</taxon>
        <taxon>Macrococcus</taxon>
    </lineage>
</organism>
<feature type="transmembrane region" description="Helical" evidence="6">
    <location>
        <begin position="301"/>
        <end position="323"/>
    </location>
</feature>
<proteinExistence type="predicted"/>